<dbReference type="InterPro" id="IPR001680">
    <property type="entry name" value="WD40_rpt"/>
</dbReference>
<comment type="caution">
    <text evidence="2">The sequence shown here is derived from an EMBL/GenBank/DDBJ whole genome shotgun (WGS) entry which is preliminary data.</text>
</comment>
<accession>A0ABV0S0E0</accession>
<dbReference type="InterPro" id="IPR015943">
    <property type="entry name" value="WD40/YVTN_repeat-like_dom_sf"/>
</dbReference>
<dbReference type="Pfam" id="PF00400">
    <property type="entry name" value="WD40"/>
    <property type="match status" value="2"/>
</dbReference>
<dbReference type="Proteomes" id="UP001434883">
    <property type="component" value="Unassembled WGS sequence"/>
</dbReference>
<dbReference type="EMBL" id="JAHRIN010065275">
    <property type="protein sequence ID" value="MEQ2214020.1"/>
    <property type="molecule type" value="Genomic_DNA"/>
</dbReference>
<evidence type="ECO:0000256" key="1">
    <source>
        <dbReference type="SAM" id="MobiDB-lite"/>
    </source>
</evidence>
<feature type="region of interest" description="Disordered" evidence="1">
    <location>
        <begin position="1"/>
        <end position="23"/>
    </location>
</feature>
<sequence length="258" mass="29151">MADRADRRRQPVGRKSRQSQPRKSFISRVTLEKVLGISTVSSSFLTSDPNSGHIAYPAGCVAVLLHPQKNEQTHIINTSRKPFTALDFSHDGKHLVTGESGHMPCVRVWEVGGGQVAEVQAHKYGVSCVAFSSSSCYVVSVGFQHDRTVSVWDWRVRTHTKMVYMLNVRVLMGLTCKFSTSGLKAFKMPRYSPGFPYWVFNLYKGVKVMLHFDKLAKPLIEQFYPQEVRLAGALGNATSYFRCCTRWIVWCVKLSRLI</sequence>
<proteinExistence type="predicted"/>
<dbReference type="PANTHER" id="PTHR45589">
    <property type="entry name" value="WD REPEAT DOMAIN 62, ISOFORM G"/>
    <property type="match status" value="1"/>
</dbReference>
<dbReference type="Gene3D" id="2.130.10.10">
    <property type="entry name" value="YVTN repeat-like/Quinoprotein amine dehydrogenase"/>
    <property type="match status" value="1"/>
</dbReference>
<dbReference type="InterPro" id="IPR052779">
    <property type="entry name" value="WDR62"/>
</dbReference>
<protein>
    <submittedName>
        <fullName evidence="2">Uncharacterized protein</fullName>
    </submittedName>
</protein>
<evidence type="ECO:0000313" key="3">
    <source>
        <dbReference type="Proteomes" id="UP001434883"/>
    </source>
</evidence>
<keyword evidence="3" id="KW-1185">Reference proteome</keyword>
<dbReference type="PANTHER" id="PTHR45589:SF2">
    <property type="entry name" value="WD REPEAT DOMAIN 62"/>
    <property type="match status" value="1"/>
</dbReference>
<name>A0ABV0S0E0_9TELE</name>
<gene>
    <name evidence="2" type="ORF">XENOCAPTIV_026171</name>
</gene>
<dbReference type="SMART" id="SM00320">
    <property type="entry name" value="WD40"/>
    <property type="match status" value="2"/>
</dbReference>
<dbReference type="SUPFAM" id="SSF82171">
    <property type="entry name" value="DPP6 N-terminal domain-like"/>
    <property type="match status" value="1"/>
</dbReference>
<organism evidence="2 3">
    <name type="scientific">Xenoophorus captivus</name>
    <dbReference type="NCBI Taxonomy" id="1517983"/>
    <lineage>
        <taxon>Eukaryota</taxon>
        <taxon>Metazoa</taxon>
        <taxon>Chordata</taxon>
        <taxon>Craniata</taxon>
        <taxon>Vertebrata</taxon>
        <taxon>Euteleostomi</taxon>
        <taxon>Actinopterygii</taxon>
        <taxon>Neopterygii</taxon>
        <taxon>Teleostei</taxon>
        <taxon>Neoteleostei</taxon>
        <taxon>Acanthomorphata</taxon>
        <taxon>Ovalentaria</taxon>
        <taxon>Atherinomorphae</taxon>
        <taxon>Cyprinodontiformes</taxon>
        <taxon>Goodeidae</taxon>
        <taxon>Xenoophorus</taxon>
    </lineage>
</organism>
<reference evidence="2 3" key="1">
    <citation type="submission" date="2021-06" db="EMBL/GenBank/DDBJ databases">
        <authorList>
            <person name="Palmer J.M."/>
        </authorList>
    </citation>
    <scope>NUCLEOTIDE SEQUENCE [LARGE SCALE GENOMIC DNA]</scope>
    <source>
        <strain evidence="2 3">XC_2019</strain>
        <tissue evidence="2">Muscle</tissue>
    </source>
</reference>
<evidence type="ECO:0000313" key="2">
    <source>
        <dbReference type="EMBL" id="MEQ2214020.1"/>
    </source>
</evidence>